<evidence type="ECO:0008006" key="9">
    <source>
        <dbReference type="Google" id="ProtNLM"/>
    </source>
</evidence>
<feature type="transmembrane region" description="Helical" evidence="7">
    <location>
        <begin position="53"/>
        <end position="71"/>
    </location>
</feature>
<sequence length="292" mass="31405">MAALGDTLGDVIGMICTPYVSGPVHSLTSDCTPIWIAFLATCILGSRYSLSQSVGLVGVLVAVILGVLPSFESKGAGKVHPFFTVVLAASCIFNAVSFIIKEIVFRRYNQWTASTGQTDDGRDSGLHIFMMNTHLALFQFPLTLLVVPLNEAFGQTHGEGIVSYMGEAFTCVFGGTDASCGQDSHGGQFAGLCVAVYVVFNILWNVSILLSVKHTGALATFVALKAIFPVSTLLFAYVDWPLLGKSDVSWLVWVSAAIIMPCIIFYQWASEQQSVRAEQLPSQATCCWPLGQ</sequence>
<feature type="transmembrane region" description="Helical" evidence="7">
    <location>
        <begin position="126"/>
        <end position="147"/>
    </location>
</feature>
<evidence type="ECO:0000256" key="3">
    <source>
        <dbReference type="ARBA" id="ARBA00022448"/>
    </source>
</evidence>
<protein>
    <recommendedName>
        <fullName evidence="9">EamA domain-containing protein</fullName>
    </recommendedName>
</protein>
<evidence type="ECO:0000256" key="5">
    <source>
        <dbReference type="ARBA" id="ARBA00022989"/>
    </source>
</evidence>
<feature type="transmembrane region" description="Helical" evidence="7">
    <location>
        <begin position="83"/>
        <end position="105"/>
    </location>
</feature>
<keyword evidence="3" id="KW-0813">Transport</keyword>
<gene>
    <name evidence="8" type="ORF">BRAN1462_LOCUS25994</name>
</gene>
<evidence type="ECO:0000256" key="7">
    <source>
        <dbReference type="SAM" id="Phobius"/>
    </source>
</evidence>
<dbReference type="GO" id="GO:0016020">
    <property type="term" value="C:membrane"/>
    <property type="evidence" value="ECO:0007669"/>
    <property type="project" value="UniProtKB-SubCell"/>
</dbReference>
<dbReference type="PANTHER" id="PTHR31326:SF1">
    <property type="entry name" value="PROTEIN CLT2, CHLOROPLASTIC"/>
    <property type="match status" value="1"/>
</dbReference>
<dbReference type="InterPro" id="IPR013936">
    <property type="entry name" value="CRT-like"/>
</dbReference>
<feature type="transmembrane region" description="Helical" evidence="7">
    <location>
        <begin position="217"/>
        <end position="238"/>
    </location>
</feature>
<proteinExistence type="inferred from homology"/>
<reference evidence="8" key="1">
    <citation type="submission" date="2021-01" db="EMBL/GenBank/DDBJ databases">
        <authorList>
            <person name="Corre E."/>
            <person name="Pelletier E."/>
            <person name="Niang G."/>
            <person name="Scheremetjew M."/>
            <person name="Finn R."/>
            <person name="Kale V."/>
            <person name="Holt S."/>
            <person name="Cochrane G."/>
            <person name="Meng A."/>
            <person name="Brown T."/>
            <person name="Cohen L."/>
        </authorList>
    </citation>
    <scope>NUCLEOTIDE SEQUENCE</scope>
    <source>
        <strain evidence="8">RCC3387</strain>
    </source>
</reference>
<evidence type="ECO:0000313" key="8">
    <source>
        <dbReference type="EMBL" id="CAD9565997.1"/>
    </source>
</evidence>
<comment type="subcellular location">
    <subcellularLocation>
        <location evidence="1">Membrane</location>
        <topology evidence="1">Multi-pass membrane protein</topology>
    </subcellularLocation>
</comment>
<feature type="transmembrane region" description="Helical" evidence="7">
    <location>
        <begin position="250"/>
        <end position="269"/>
    </location>
</feature>
<dbReference type="AlphaFoldDB" id="A0A7S2K5J9"/>
<feature type="transmembrane region" description="Helical" evidence="7">
    <location>
        <begin position="189"/>
        <end position="210"/>
    </location>
</feature>
<accession>A0A7S2K5J9</accession>
<keyword evidence="4 7" id="KW-0812">Transmembrane</keyword>
<evidence type="ECO:0000256" key="6">
    <source>
        <dbReference type="ARBA" id="ARBA00023136"/>
    </source>
</evidence>
<dbReference type="EMBL" id="HBGW01041134">
    <property type="protein sequence ID" value="CAD9565997.1"/>
    <property type="molecule type" value="Transcribed_RNA"/>
</dbReference>
<evidence type="ECO:0000256" key="2">
    <source>
        <dbReference type="ARBA" id="ARBA00006690"/>
    </source>
</evidence>
<evidence type="ECO:0000256" key="4">
    <source>
        <dbReference type="ARBA" id="ARBA00022692"/>
    </source>
</evidence>
<name>A0A7S2K5J9_9DINO</name>
<evidence type="ECO:0000256" key="1">
    <source>
        <dbReference type="ARBA" id="ARBA00004141"/>
    </source>
</evidence>
<keyword evidence="6 7" id="KW-0472">Membrane</keyword>
<dbReference type="PANTHER" id="PTHR31326">
    <property type="entry name" value="PROTEIN CLT2, CHLOROPLASTIC"/>
    <property type="match status" value="1"/>
</dbReference>
<dbReference type="Pfam" id="PF08627">
    <property type="entry name" value="CRT-like"/>
    <property type="match status" value="1"/>
</dbReference>
<comment type="similarity">
    <text evidence="2">Belongs to the CRT-like transporter family.</text>
</comment>
<organism evidence="8">
    <name type="scientific">Zooxanthella nutricula</name>
    <dbReference type="NCBI Taxonomy" id="1333877"/>
    <lineage>
        <taxon>Eukaryota</taxon>
        <taxon>Sar</taxon>
        <taxon>Alveolata</taxon>
        <taxon>Dinophyceae</taxon>
        <taxon>Peridiniales</taxon>
        <taxon>Peridiniales incertae sedis</taxon>
        <taxon>Zooxanthella</taxon>
    </lineage>
</organism>
<keyword evidence="5 7" id="KW-1133">Transmembrane helix</keyword>